<organism evidence="1 2">
    <name type="scientific">Mesorhizobium tianshanense</name>
    <dbReference type="NCBI Taxonomy" id="39844"/>
    <lineage>
        <taxon>Bacteria</taxon>
        <taxon>Pseudomonadati</taxon>
        <taxon>Pseudomonadota</taxon>
        <taxon>Alphaproteobacteria</taxon>
        <taxon>Hyphomicrobiales</taxon>
        <taxon>Phyllobacteriaceae</taxon>
        <taxon>Mesorhizobium</taxon>
    </lineage>
</organism>
<proteinExistence type="predicted"/>
<dbReference type="Proteomes" id="UP000317122">
    <property type="component" value="Unassembled WGS sequence"/>
</dbReference>
<name>A0A562P9D5_9HYPH</name>
<gene>
    <name evidence="1" type="ORF">IQ26_00998</name>
</gene>
<protein>
    <submittedName>
        <fullName evidence="1">Uncharacterized protein</fullName>
    </submittedName>
</protein>
<dbReference type="AlphaFoldDB" id="A0A562P9D5"/>
<keyword evidence="2" id="KW-1185">Reference proteome</keyword>
<sequence>MPACSRLGQTGEFIIEHEGMRVRIDLNGIFGIGSSVGFWPGFAADAVDLDKPFLSQAGYCSFLGIHADPAPGLLPGEFVSRVIAGYVRSGLKGRLKPIEARYRERAS</sequence>
<reference evidence="1 2" key="1">
    <citation type="journal article" date="2015" name="Stand. Genomic Sci.">
        <title>Genomic Encyclopedia of Bacterial and Archaeal Type Strains, Phase III: the genomes of soil and plant-associated and newly described type strains.</title>
        <authorList>
            <person name="Whitman W.B."/>
            <person name="Woyke T."/>
            <person name="Klenk H.P."/>
            <person name="Zhou Y."/>
            <person name="Lilburn T.G."/>
            <person name="Beck B.J."/>
            <person name="De Vos P."/>
            <person name="Vandamme P."/>
            <person name="Eisen J.A."/>
            <person name="Garrity G."/>
            <person name="Hugenholtz P."/>
            <person name="Kyrpides N.C."/>
        </authorList>
    </citation>
    <scope>NUCLEOTIDE SEQUENCE [LARGE SCALE GENOMIC DNA]</scope>
    <source>
        <strain evidence="1 2">CGMCC 1.2546</strain>
    </source>
</reference>
<accession>A0A562P9D5</accession>
<comment type="caution">
    <text evidence="1">The sequence shown here is derived from an EMBL/GenBank/DDBJ whole genome shotgun (WGS) entry which is preliminary data.</text>
</comment>
<dbReference type="EMBL" id="VLKT01000005">
    <property type="protein sequence ID" value="TWI41062.1"/>
    <property type="molecule type" value="Genomic_DNA"/>
</dbReference>
<evidence type="ECO:0000313" key="1">
    <source>
        <dbReference type="EMBL" id="TWI41062.1"/>
    </source>
</evidence>
<evidence type="ECO:0000313" key="2">
    <source>
        <dbReference type="Proteomes" id="UP000317122"/>
    </source>
</evidence>